<reference evidence="3" key="1">
    <citation type="journal article" date="2017" name="Plant J.">
        <title>The pomegranate (Punica granatum L.) genome and the genomics of punicalagin biosynthesis.</title>
        <authorList>
            <person name="Qin G."/>
            <person name="Xu C."/>
            <person name="Ming R."/>
            <person name="Tang H."/>
            <person name="Guyot R."/>
            <person name="Kramer E.M."/>
            <person name="Hu Y."/>
            <person name="Yi X."/>
            <person name="Qi Y."/>
            <person name="Xu X."/>
            <person name="Gao Z."/>
            <person name="Pan H."/>
            <person name="Jian J."/>
            <person name="Tian Y."/>
            <person name="Yue Z."/>
            <person name="Xu Y."/>
        </authorList>
    </citation>
    <scope>NUCLEOTIDE SEQUENCE [LARGE SCALE GENOMIC DNA]</scope>
    <source>
        <strain evidence="3">cv. Dabenzi</strain>
    </source>
</reference>
<dbReference type="AlphaFoldDB" id="A0A218WWE2"/>
<evidence type="ECO:0000256" key="1">
    <source>
        <dbReference type="SAM" id="Coils"/>
    </source>
</evidence>
<keyword evidence="1" id="KW-0175">Coiled coil</keyword>
<evidence type="ECO:0000313" key="3">
    <source>
        <dbReference type="Proteomes" id="UP000197138"/>
    </source>
</evidence>
<feature type="coiled-coil region" evidence="1">
    <location>
        <begin position="5"/>
        <end position="56"/>
    </location>
</feature>
<organism evidence="2 3">
    <name type="scientific">Punica granatum</name>
    <name type="common">Pomegranate</name>
    <dbReference type="NCBI Taxonomy" id="22663"/>
    <lineage>
        <taxon>Eukaryota</taxon>
        <taxon>Viridiplantae</taxon>
        <taxon>Streptophyta</taxon>
        <taxon>Embryophyta</taxon>
        <taxon>Tracheophyta</taxon>
        <taxon>Spermatophyta</taxon>
        <taxon>Magnoliopsida</taxon>
        <taxon>eudicotyledons</taxon>
        <taxon>Gunneridae</taxon>
        <taxon>Pentapetalae</taxon>
        <taxon>rosids</taxon>
        <taxon>malvids</taxon>
        <taxon>Myrtales</taxon>
        <taxon>Lythraceae</taxon>
        <taxon>Punica</taxon>
    </lineage>
</organism>
<gene>
    <name evidence="2" type="ORF">CDL15_Pgr017212</name>
</gene>
<protein>
    <submittedName>
        <fullName evidence="2">Uncharacterized protein</fullName>
    </submittedName>
</protein>
<accession>A0A218WWE2</accession>
<dbReference type="EMBL" id="MTKT01002973">
    <property type="protein sequence ID" value="OWM76819.1"/>
    <property type="molecule type" value="Genomic_DNA"/>
</dbReference>
<proteinExistence type="predicted"/>
<dbReference type="Proteomes" id="UP000197138">
    <property type="component" value="Unassembled WGS sequence"/>
</dbReference>
<comment type="caution">
    <text evidence="2">The sequence shown here is derived from an EMBL/GenBank/DDBJ whole genome shotgun (WGS) entry which is preliminary data.</text>
</comment>
<evidence type="ECO:0000313" key="2">
    <source>
        <dbReference type="EMBL" id="OWM76819.1"/>
    </source>
</evidence>
<name>A0A218WWE2_PUNGR</name>
<sequence>MRAELQSIREERDRLRCELVDSRAEVADYRDLQTELAQARARVAHLDREMARLSATLDRVYPALLDPGNLPALDLRVVKWQVATPSHVRPSRVPGKVDTLEPRCIGFAHACPDEIKFGAIRVNLTGLEPNDHHSHLRGAIRANPIGLKPNDHHSHLRESLRSREPLTLYQNSIGSHCGDLRP</sequence>